<evidence type="ECO:0000256" key="1">
    <source>
        <dbReference type="ARBA" id="ARBA00004138"/>
    </source>
</evidence>
<dbReference type="EMBL" id="KB740838">
    <property type="protein sequence ID" value="ENN78765.1"/>
    <property type="molecule type" value="Genomic_DNA"/>
</dbReference>
<dbReference type="GO" id="GO:0005794">
    <property type="term" value="C:Golgi apparatus"/>
    <property type="evidence" value="ECO:0007669"/>
    <property type="project" value="TreeGrafter"/>
</dbReference>
<dbReference type="GO" id="GO:0005815">
    <property type="term" value="C:microtubule organizing center"/>
    <property type="evidence" value="ECO:0007669"/>
    <property type="project" value="TreeGrafter"/>
</dbReference>
<dbReference type="PANTHER" id="PTHR16011:SF0">
    <property type="entry name" value="INTRAFLAGELLAR TRANSPORT PROTEIN 57 HOMOLOG"/>
    <property type="match status" value="1"/>
</dbReference>
<comment type="similarity">
    <text evidence="2">Belongs to the IFT57 family.</text>
</comment>
<dbReference type="GO" id="GO:1905515">
    <property type="term" value="P:non-motile cilium assembly"/>
    <property type="evidence" value="ECO:0007669"/>
    <property type="project" value="TreeGrafter"/>
</dbReference>
<comment type="subcellular location">
    <subcellularLocation>
        <location evidence="1">Cell projection</location>
        <location evidence="1">Cilium</location>
    </subcellularLocation>
</comment>
<dbReference type="AlphaFoldDB" id="N6UAK3"/>
<evidence type="ECO:0000256" key="4">
    <source>
        <dbReference type="ARBA" id="ARBA00023273"/>
    </source>
</evidence>
<dbReference type="OMA" id="VHAHDQD"/>
<evidence type="ECO:0000313" key="5">
    <source>
        <dbReference type="EMBL" id="ENN78765.1"/>
    </source>
</evidence>
<dbReference type="PANTHER" id="PTHR16011">
    <property type="entry name" value="IFT57/HIPPI"/>
    <property type="match status" value="1"/>
</dbReference>
<evidence type="ECO:0000256" key="2">
    <source>
        <dbReference type="ARBA" id="ARBA00009415"/>
    </source>
</evidence>
<dbReference type="OrthoDB" id="423881at2759"/>
<dbReference type="Pfam" id="PF10498">
    <property type="entry name" value="IFT57"/>
    <property type="match status" value="1"/>
</dbReference>
<protein>
    <submittedName>
        <fullName evidence="5">Uncharacterized protein</fullName>
    </submittedName>
</protein>
<evidence type="ECO:0000256" key="3">
    <source>
        <dbReference type="ARBA" id="ARBA00023069"/>
    </source>
</evidence>
<dbReference type="HOGENOM" id="CLU_039132_0_0_1"/>
<keyword evidence="3" id="KW-0969">Cilium</keyword>
<keyword evidence="4" id="KW-0966">Cell projection</keyword>
<sequence length="374" mass="43891">MIRTERKIILEKEQENSFAAYATMEYLLDKLKLLNYETEFLTQIKLKPIHRYYFVVTKNSGEQFYLFSILAAWLIRKIGKPFQTPEEYDDPNSTIEHILAEVKELGMQVDFPPNKLKQGVGEHVVNLLDFLANTAIHKQNILLQKPKPPEEKKQETETIDDEAELNLDRVEEEMVAAYSDDSDEDNILRIDNIRPVKRELEIDLKHNIDEESWQLEVERVLPLLKVTIKNENRDWRSHLEHMKTYKSNIDESLNPTKSQLEKLHKEITSTLEKIGNREKYLNRELDTVLDNFRNRELNNVNSRVECIKQQMEERGSSMTDGTPLVNIKKSIAKIKSKIADMDVRIGVLECLLHQIKIREEKQMETAFDHPISVH</sequence>
<name>N6UAK3_DENPD</name>
<dbReference type="GO" id="GO:0042073">
    <property type="term" value="P:intraciliary transport"/>
    <property type="evidence" value="ECO:0007669"/>
    <property type="project" value="TreeGrafter"/>
</dbReference>
<dbReference type="InterPro" id="IPR019530">
    <property type="entry name" value="Intra-flagellar_transport_57"/>
</dbReference>
<feature type="non-terminal residue" evidence="5">
    <location>
        <position position="1"/>
    </location>
</feature>
<proteinExistence type="inferred from homology"/>
<accession>N6UAK3</accession>
<organism evidence="5">
    <name type="scientific">Dendroctonus ponderosae</name>
    <name type="common">Mountain pine beetle</name>
    <dbReference type="NCBI Taxonomy" id="77166"/>
    <lineage>
        <taxon>Eukaryota</taxon>
        <taxon>Metazoa</taxon>
        <taxon>Ecdysozoa</taxon>
        <taxon>Arthropoda</taxon>
        <taxon>Hexapoda</taxon>
        <taxon>Insecta</taxon>
        <taxon>Pterygota</taxon>
        <taxon>Neoptera</taxon>
        <taxon>Endopterygota</taxon>
        <taxon>Coleoptera</taxon>
        <taxon>Polyphaga</taxon>
        <taxon>Cucujiformia</taxon>
        <taxon>Curculionidae</taxon>
        <taxon>Scolytinae</taxon>
        <taxon>Dendroctonus</taxon>
    </lineage>
</organism>
<gene>
    <name evidence="5" type="ORF">YQE_04777</name>
</gene>
<reference evidence="5" key="1">
    <citation type="journal article" date="2013" name="Genome Biol.">
        <title>Draft genome of the mountain pine beetle, Dendroctonus ponderosae Hopkins, a major forest pest.</title>
        <authorList>
            <person name="Keeling C.I."/>
            <person name="Yuen M.M."/>
            <person name="Liao N.Y."/>
            <person name="Docking T.R."/>
            <person name="Chan S.K."/>
            <person name="Taylor G.A."/>
            <person name="Palmquist D.L."/>
            <person name="Jackman S.D."/>
            <person name="Nguyen A."/>
            <person name="Li M."/>
            <person name="Henderson H."/>
            <person name="Janes J.K."/>
            <person name="Zhao Y."/>
            <person name="Pandoh P."/>
            <person name="Moore R."/>
            <person name="Sperling F.A."/>
            <person name="Huber D.P."/>
            <person name="Birol I."/>
            <person name="Jones S.J."/>
            <person name="Bohlmann J."/>
        </authorList>
    </citation>
    <scope>NUCLEOTIDE SEQUENCE</scope>
</reference>
<dbReference type="GO" id="GO:0030992">
    <property type="term" value="C:intraciliary transport particle B"/>
    <property type="evidence" value="ECO:0007669"/>
    <property type="project" value="TreeGrafter"/>
</dbReference>
<dbReference type="GO" id="GO:0005929">
    <property type="term" value="C:cilium"/>
    <property type="evidence" value="ECO:0007669"/>
    <property type="project" value="UniProtKB-SubCell"/>
</dbReference>